<evidence type="ECO:0000313" key="2">
    <source>
        <dbReference type="Proteomes" id="UP001214441"/>
    </source>
</evidence>
<dbReference type="Proteomes" id="UP001214441">
    <property type="component" value="Unassembled WGS sequence"/>
</dbReference>
<dbReference type="EMBL" id="JANCPR020000004">
    <property type="protein sequence ID" value="MDJ1131433.1"/>
    <property type="molecule type" value="Genomic_DNA"/>
</dbReference>
<dbReference type="NCBIfam" id="NF033521">
    <property type="entry name" value="lasso_leader_L3"/>
    <property type="match status" value="1"/>
</dbReference>
<name>A0ABT6ZQU7_9ACTN</name>
<gene>
    <name evidence="1" type="ORF">NMN56_005570</name>
</gene>
<accession>A0ABT6ZQU7</accession>
<reference evidence="1 2" key="1">
    <citation type="submission" date="2023-05" db="EMBL/GenBank/DDBJ databases">
        <title>Streptantibioticus silvisoli sp. nov., acidotolerant actinomycetes 1 from pine litter.</title>
        <authorList>
            <person name="Swiecimska M."/>
            <person name="Golinska P."/>
            <person name="Sangal V."/>
            <person name="Wachnowicz B."/>
            <person name="Goodfellow M."/>
        </authorList>
    </citation>
    <scope>NUCLEOTIDE SEQUENCE [LARGE SCALE GENOMIC DNA]</scope>
    <source>
        <strain evidence="1 2">DSM 42109</strain>
    </source>
</reference>
<comment type="caution">
    <text evidence="1">The sequence shown here is derived from an EMBL/GenBank/DDBJ whole genome shotgun (WGS) entry which is preliminary data.</text>
</comment>
<evidence type="ECO:0000313" key="1">
    <source>
        <dbReference type="EMBL" id="MDJ1131433.1"/>
    </source>
</evidence>
<proteinExistence type="predicted"/>
<dbReference type="RefSeq" id="WP_274039253.1">
    <property type="nucleotide sequence ID" value="NZ_JANCPR020000004.1"/>
</dbReference>
<organism evidence="1 2">
    <name type="scientific">Streptomyces iconiensis</name>
    <dbReference type="NCBI Taxonomy" id="1384038"/>
    <lineage>
        <taxon>Bacteria</taxon>
        <taxon>Bacillati</taxon>
        <taxon>Actinomycetota</taxon>
        <taxon>Actinomycetes</taxon>
        <taxon>Kitasatosporales</taxon>
        <taxon>Streptomycetaceae</taxon>
        <taxon>Streptomyces</taxon>
    </lineage>
</organism>
<keyword evidence="2" id="KW-1185">Reference proteome</keyword>
<protein>
    <submittedName>
        <fullName evidence="1">Lasso RiPP family leader peptide-containing protein</fullName>
    </submittedName>
</protein>
<sequence length="45" mass="5256">MEKHETVEVEVYEPPAMLEAGEFAEVTLGPPVGPMRDRYFRSWHH</sequence>